<dbReference type="Gene3D" id="3.20.20.80">
    <property type="entry name" value="Glycosidases"/>
    <property type="match status" value="1"/>
</dbReference>
<dbReference type="GO" id="GO:0005829">
    <property type="term" value="C:cytosol"/>
    <property type="evidence" value="ECO:0007669"/>
    <property type="project" value="TreeGrafter"/>
</dbReference>
<dbReference type="EC" id="3.2.1.21" evidence="3 11"/>
<evidence type="ECO:0000256" key="5">
    <source>
        <dbReference type="ARBA" id="ARBA00023001"/>
    </source>
</evidence>
<organism evidence="12">
    <name type="scientific">uncultured bacterium contig00091</name>
    <dbReference type="NCBI Taxonomy" id="1181562"/>
    <lineage>
        <taxon>Bacteria</taxon>
        <taxon>environmental samples</taxon>
    </lineage>
</organism>
<evidence type="ECO:0000256" key="11">
    <source>
        <dbReference type="RuleBase" id="RU361175"/>
    </source>
</evidence>
<dbReference type="InterPro" id="IPR001360">
    <property type="entry name" value="Glyco_hydro_1"/>
</dbReference>
<dbReference type="PANTHER" id="PTHR10353">
    <property type="entry name" value="GLYCOSYL HYDROLASE"/>
    <property type="match status" value="1"/>
</dbReference>
<dbReference type="PANTHER" id="PTHR10353:SF36">
    <property type="entry name" value="LP05116P"/>
    <property type="match status" value="1"/>
</dbReference>
<sequence length="455" mass="51027">MDKLEFPKEFVWGTATASYQVEGAAREGGRSDCIWDVFARKPGAVYAGENGDVACDQYHRYEEDVEIMAELGFNSYRFSIAWPRIIPAGTGKVNSEGVAYYRKLCEALHKKGITACATLYHWDLPQCLEDCLDSQGLGGWASRDILDAFREYVKACYKELGDLVDMWITINEPVCVAYLGHLWGWHAPGHRDQQKALAAVHHVNMAHGIAVEEYRKTSLKAPIGITFNPTTPRPATNSEADKKAAELSRAFNTEIFLFPCLGKGYPELVTKGLGLNFPVKDGDLKTIAQPIDFIGVNFYAEYAAAADEQAQYKFTNKPSWQNTTAMGWPVTPAGLGRQLEWIAEVSKGAFGKTEIPIYITENGSAYEDTVTADGRVHDVERIKYLQQHLAVCADVIKRGVPLKGYYVWSLLDNFEWSFGYTKRFGIVHVDFKTLKRTVKDSGYFLRDVIAGYWDI</sequence>
<dbReference type="AlphaFoldDB" id="A0A806KIQ7"/>
<dbReference type="Pfam" id="PF00232">
    <property type="entry name" value="Glyco_hydro_1"/>
    <property type="match status" value="1"/>
</dbReference>
<dbReference type="InterPro" id="IPR017853">
    <property type="entry name" value="GH"/>
</dbReference>
<dbReference type="PRINTS" id="PR00131">
    <property type="entry name" value="GLHYDRLASE1"/>
</dbReference>
<protein>
    <recommendedName>
        <fullName evidence="3 11">Beta-glucosidase</fullName>
        <ecNumber evidence="3 11">3.2.1.21</ecNumber>
    </recommendedName>
</protein>
<feature type="active site" description="Proton donor" evidence="9">
    <location>
        <position position="172"/>
    </location>
</feature>
<dbReference type="GO" id="GO:0030245">
    <property type="term" value="P:cellulose catabolic process"/>
    <property type="evidence" value="ECO:0007669"/>
    <property type="project" value="UniProtKB-KW"/>
</dbReference>
<evidence type="ECO:0000256" key="10">
    <source>
        <dbReference type="PIRSR" id="PIRSR617736-2"/>
    </source>
</evidence>
<feature type="active site" description="Nucleophile" evidence="9">
    <location>
        <position position="361"/>
    </location>
</feature>
<evidence type="ECO:0000313" key="12">
    <source>
        <dbReference type="EMBL" id="AGS52750.1"/>
    </source>
</evidence>
<evidence type="ECO:0000256" key="9">
    <source>
        <dbReference type="PIRSR" id="PIRSR617736-1"/>
    </source>
</evidence>
<dbReference type="PROSITE" id="PS00653">
    <property type="entry name" value="GLYCOSYL_HYDROL_F1_2"/>
    <property type="match status" value="1"/>
</dbReference>
<comment type="similarity">
    <text evidence="2 11">Belongs to the glycosyl hydrolase 1 family.</text>
</comment>
<accession>A0A806KIQ7</accession>
<keyword evidence="8" id="KW-0624">Polysaccharide degradation</keyword>
<reference evidence="12" key="1">
    <citation type="submission" date="2012-03" db="EMBL/GenBank/DDBJ databases">
        <title>Functional metagenomics reveals considerable lignocellulase gene clusters in the gut microbiome of a wood-feeding higher termite.</title>
        <authorList>
            <person name="Liu N."/>
        </authorList>
    </citation>
    <scope>NUCLEOTIDE SEQUENCE</scope>
</reference>
<dbReference type="EMBL" id="JQ844207">
    <property type="protein sequence ID" value="AGS52750.1"/>
    <property type="molecule type" value="Genomic_DNA"/>
</dbReference>
<dbReference type="SUPFAM" id="SSF51445">
    <property type="entry name" value="(Trans)glycosidases"/>
    <property type="match status" value="1"/>
</dbReference>
<feature type="binding site" evidence="10">
    <location>
        <position position="299"/>
    </location>
    <ligand>
        <name>substrate</name>
    </ligand>
</feature>
<keyword evidence="4 11" id="KW-0378">Hydrolase</keyword>
<evidence type="ECO:0000256" key="1">
    <source>
        <dbReference type="ARBA" id="ARBA00000448"/>
    </source>
</evidence>
<dbReference type="InterPro" id="IPR017736">
    <property type="entry name" value="Glyco_hydro_1_beta-glucosidase"/>
</dbReference>
<keyword evidence="7 11" id="KW-0326">Glycosidase</keyword>
<feature type="binding site" evidence="10">
    <location>
        <position position="408"/>
    </location>
    <ligand>
        <name>substrate</name>
    </ligand>
</feature>
<evidence type="ECO:0000256" key="8">
    <source>
        <dbReference type="ARBA" id="ARBA00023326"/>
    </source>
</evidence>
<dbReference type="InterPro" id="IPR033132">
    <property type="entry name" value="GH_1_N_CS"/>
</dbReference>
<keyword evidence="5" id="KW-0136">Cellulose degradation</keyword>
<feature type="binding site" evidence="10">
    <location>
        <position position="20"/>
    </location>
    <ligand>
        <name>substrate</name>
    </ligand>
</feature>
<name>A0A806KIQ7_9BACT</name>
<feature type="binding site" evidence="10">
    <location>
        <begin position="415"/>
        <end position="416"/>
    </location>
    <ligand>
        <name>substrate</name>
    </ligand>
</feature>
<dbReference type="FunFam" id="3.20.20.80:FF:000004">
    <property type="entry name" value="Beta-glucosidase 6-phospho-beta-glucosidase"/>
    <property type="match status" value="1"/>
</dbReference>
<keyword evidence="6" id="KW-0119">Carbohydrate metabolism</keyword>
<evidence type="ECO:0000256" key="4">
    <source>
        <dbReference type="ARBA" id="ARBA00022801"/>
    </source>
</evidence>
<evidence type="ECO:0000256" key="3">
    <source>
        <dbReference type="ARBA" id="ARBA00012744"/>
    </source>
</evidence>
<dbReference type="NCBIfam" id="TIGR03356">
    <property type="entry name" value="BGL"/>
    <property type="match status" value="1"/>
</dbReference>
<dbReference type="GO" id="GO:0008422">
    <property type="term" value="F:beta-glucosidase activity"/>
    <property type="evidence" value="ECO:0007669"/>
    <property type="project" value="UniProtKB-EC"/>
</dbReference>
<evidence type="ECO:0000256" key="7">
    <source>
        <dbReference type="ARBA" id="ARBA00023295"/>
    </source>
</evidence>
<feature type="binding site" evidence="10">
    <location>
        <position position="171"/>
    </location>
    <ligand>
        <name>substrate</name>
    </ligand>
</feature>
<proteinExistence type="inferred from homology"/>
<evidence type="ECO:0000256" key="2">
    <source>
        <dbReference type="ARBA" id="ARBA00010838"/>
    </source>
</evidence>
<evidence type="ECO:0000256" key="6">
    <source>
        <dbReference type="ARBA" id="ARBA00023277"/>
    </source>
</evidence>
<comment type="catalytic activity">
    <reaction evidence="1 11">
        <text>Hydrolysis of terminal, non-reducing beta-D-glucosyl residues with release of beta-D-glucose.</text>
        <dbReference type="EC" id="3.2.1.21"/>
    </reaction>
</comment>
<feature type="binding site" evidence="10">
    <location>
        <position position="121"/>
    </location>
    <ligand>
        <name>substrate</name>
    </ligand>
</feature>